<dbReference type="CDD" id="cd03221">
    <property type="entry name" value="ABCF_EF-3"/>
    <property type="match status" value="2"/>
</dbReference>
<keyword evidence="5" id="KW-0007">Acetylation</keyword>
<dbReference type="PANTHER" id="PTHR19211:SF117">
    <property type="entry name" value="ATP-BINDING CASSETTE SUB-FAMILY F MEMBER 3"/>
    <property type="match status" value="1"/>
</dbReference>
<feature type="domain" description="ABC transporter" evidence="6">
    <location>
        <begin position="193"/>
        <end position="441"/>
    </location>
</feature>
<keyword evidence="4" id="KW-0067">ATP-binding</keyword>
<dbReference type="Pfam" id="PF12848">
    <property type="entry name" value="ABC_tran_Xtn"/>
    <property type="match status" value="1"/>
</dbReference>
<dbReference type="Proteomes" id="UP000663879">
    <property type="component" value="Unassembled WGS sequence"/>
</dbReference>
<keyword evidence="3" id="KW-0547">Nucleotide-binding</keyword>
<dbReference type="Pfam" id="PF26051">
    <property type="entry name" value="PWI_ABCF3"/>
    <property type="match status" value="1"/>
</dbReference>
<dbReference type="SMART" id="SM00382">
    <property type="entry name" value="AAA"/>
    <property type="match status" value="2"/>
</dbReference>
<gene>
    <name evidence="7" type="ORF">OXX778_LOCUS11139</name>
</gene>
<evidence type="ECO:0000256" key="2">
    <source>
        <dbReference type="ARBA" id="ARBA00022737"/>
    </source>
</evidence>
<feature type="domain" description="ABC transporter" evidence="6">
    <location>
        <begin position="508"/>
        <end position="719"/>
    </location>
</feature>
<dbReference type="Gene3D" id="3.40.50.300">
    <property type="entry name" value="P-loop containing nucleotide triphosphate hydrolases"/>
    <property type="match status" value="2"/>
</dbReference>
<dbReference type="GO" id="GO:0016887">
    <property type="term" value="F:ATP hydrolysis activity"/>
    <property type="evidence" value="ECO:0007669"/>
    <property type="project" value="InterPro"/>
</dbReference>
<comment type="caution">
    <text evidence="7">The sequence shown here is derived from an EMBL/GenBank/DDBJ whole genome shotgun (WGS) entry which is preliminary data.</text>
</comment>
<evidence type="ECO:0000256" key="1">
    <source>
        <dbReference type="ARBA" id="ARBA00011054"/>
    </source>
</evidence>
<dbReference type="SUPFAM" id="SSF52540">
    <property type="entry name" value="P-loop containing nucleoside triphosphate hydrolases"/>
    <property type="match status" value="2"/>
</dbReference>
<evidence type="ECO:0000313" key="7">
    <source>
        <dbReference type="EMBL" id="CAF0895669.1"/>
    </source>
</evidence>
<evidence type="ECO:0000256" key="4">
    <source>
        <dbReference type="ARBA" id="ARBA00022840"/>
    </source>
</evidence>
<name>A0A813Z725_9BILA</name>
<dbReference type="InterPro" id="IPR003593">
    <property type="entry name" value="AAA+_ATPase"/>
</dbReference>
<comment type="similarity">
    <text evidence="1">Belongs to the ABC transporter superfamily. ABCF family. EF3 subfamily.</text>
</comment>
<dbReference type="OrthoDB" id="2110130at2759"/>
<dbReference type="InterPro" id="IPR017871">
    <property type="entry name" value="ABC_transporter-like_CS"/>
</dbReference>
<sequence>MDDQNDSVLSEQIRKELLKRYKKIDDEVLNYLIEVVNLNKDDFESVDDIQDAVGSILMELNDGKNADQAVNDLCTKFFEILNPEGAQKGLNSNSNGTIKQLSAPIQIATSEMNTNNDKQVESMFNLKKENITYVDARKLEKAEAKLKQKLEKRENKPVINVLTYDSSKLASASQAISRKAENQDSIANKSFDICIENFDVAFGNKSLLAGANLTLAFGRRYCLIGRNGIGKTTLLKMISSHQLKIPSHIRILHVEQEVHGDDTLAIDSVLECDEKRRSLLQLEKEINEKIHSEEHKNDTSLNQELEKVYQELEAIEADKAISRAAKILCGLGFSTAEQRKATKEFSGGWRMRLALARALFAKPDLLLLDEPTNMLDLKAIIWLENYLQMWHGTLLIVSHDRSFLNAVAQEILFLHNQQIEPFRGNYENFLKIRSENLKNQQREYESQLEYRQHIQVFIDRFRYNANRAAQVQSKIKMLEKLPELKPIEKEKEVHFKFPDVEWMNGTILRLDEVDFYFSKERYIFKNVDISATMDSRICIVGENGAGKTTLLKVLIGEYEPKKGFRQTHRALRLGYFTQHHIDGLNLAFNSVEVMQEKFPGRPIEEYRAELGKFGVAGDMALQPIVSLSGGQKSRVAFALLSMLNPNFLVLDEPTNHLDMETIEALGEALNKFGGGVILVSHDERLIQLICKELWFCRDGQVKSIEGGYDQYRKIIESELEY</sequence>
<evidence type="ECO:0000313" key="8">
    <source>
        <dbReference type="Proteomes" id="UP000663879"/>
    </source>
</evidence>
<keyword evidence="2" id="KW-0677">Repeat</keyword>
<reference evidence="7" key="1">
    <citation type="submission" date="2021-02" db="EMBL/GenBank/DDBJ databases">
        <authorList>
            <person name="Nowell W R."/>
        </authorList>
    </citation>
    <scope>NUCLEOTIDE SEQUENCE</scope>
    <source>
        <strain evidence="7">Ploen Becks lab</strain>
    </source>
</reference>
<dbReference type="InterPro" id="IPR050611">
    <property type="entry name" value="ABCF"/>
</dbReference>
<protein>
    <recommendedName>
        <fullName evidence="6">ABC transporter domain-containing protein</fullName>
    </recommendedName>
</protein>
<evidence type="ECO:0000259" key="6">
    <source>
        <dbReference type="PROSITE" id="PS50893"/>
    </source>
</evidence>
<evidence type="ECO:0000256" key="3">
    <source>
        <dbReference type="ARBA" id="ARBA00022741"/>
    </source>
</evidence>
<accession>A0A813Z725</accession>
<organism evidence="7 8">
    <name type="scientific">Brachionus calyciflorus</name>
    <dbReference type="NCBI Taxonomy" id="104777"/>
    <lineage>
        <taxon>Eukaryota</taxon>
        <taxon>Metazoa</taxon>
        <taxon>Spiralia</taxon>
        <taxon>Gnathifera</taxon>
        <taxon>Rotifera</taxon>
        <taxon>Eurotatoria</taxon>
        <taxon>Monogononta</taxon>
        <taxon>Pseudotrocha</taxon>
        <taxon>Ploima</taxon>
        <taxon>Brachionidae</taxon>
        <taxon>Brachionus</taxon>
    </lineage>
</organism>
<dbReference type="PANTHER" id="PTHR19211">
    <property type="entry name" value="ATP-BINDING TRANSPORT PROTEIN-RELATED"/>
    <property type="match status" value="1"/>
</dbReference>
<dbReference type="FunFam" id="3.40.50.300:FF:000104">
    <property type="entry name" value="ATP-binding cassette sub-family F member 3"/>
    <property type="match status" value="1"/>
</dbReference>
<dbReference type="Pfam" id="PF00005">
    <property type="entry name" value="ABC_tran"/>
    <property type="match status" value="2"/>
</dbReference>
<dbReference type="InterPro" id="IPR032781">
    <property type="entry name" value="ABC_tran_Xtn"/>
</dbReference>
<keyword evidence="8" id="KW-1185">Reference proteome</keyword>
<proteinExistence type="inferred from homology"/>
<evidence type="ECO:0000256" key="5">
    <source>
        <dbReference type="ARBA" id="ARBA00022990"/>
    </source>
</evidence>
<dbReference type="InterPro" id="IPR003439">
    <property type="entry name" value="ABC_transporter-like_ATP-bd"/>
</dbReference>
<dbReference type="InterPro" id="IPR058770">
    <property type="entry name" value="PWI_ABCF3"/>
</dbReference>
<dbReference type="InterPro" id="IPR027417">
    <property type="entry name" value="P-loop_NTPase"/>
</dbReference>
<dbReference type="FunFam" id="3.40.50.300:FF:000011">
    <property type="entry name" value="Putative ABC transporter ATP-binding component"/>
    <property type="match status" value="1"/>
</dbReference>
<dbReference type="PROSITE" id="PS50893">
    <property type="entry name" value="ABC_TRANSPORTER_2"/>
    <property type="match status" value="2"/>
</dbReference>
<dbReference type="EMBL" id="CAJNOC010001850">
    <property type="protein sequence ID" value="CAF0895669.1"/>
    <property type="molecule type" value="Genomic_DNA"/>
</dbReference>
<dbReference type="PROSITE" id="PS00211">
    <property type="entry name" value="ABC_TRANSPORTER_1"/>
    <property type="match status" value="2"/>
</dbReference>
<dbReference type="GO" id="GO:0005524">
    <property type="term" value="F:ATP binding"/>
    <property type="evidence" value="ECO:0007669"/>
    <property type="project" value="UniProtKB-KW"/>
</dbReference>
<dbReference type="AlphaFoldDB" id="A0A813Z725"/>